<dbReference type="Proteomes" id="UP001610444">
    <property type="component" value="Unassembled WGS sequence"/>
</dbReference>
<evidence type="ECO:0000313" key="4">
    <source>
        <dbReference type="EMBL" id="KAL2845082.1"/>
    </source>
</evidence>
<feature type="domain" description="Glycoside hydrolase 35 catalytic" evidence="2">
    <location>
        <begin position="26"/>
        <end position="205"/>
    </location>
</feature>
<dbReference type="RefSeq" id="XP_070896439.1">
    <property type="nucleotide sequence ID" value="XM_071043246.1"/>
</dbReference>
<dbReference type="GO" id="GO:0016787">
    <property type="term" value="F:hydrolase activity"/>
    <property type="evidence" value="ECO:0007669"/>
    <property type="project" value="UniProtKB-KW"/>
</dbReference>
<protein>
    <submittedName>
        <fullName evidence="4">Glycoside hydrolase superfamily</fullName>
    </submittedName>
</protein>
<organism evidence="4 5">
    <name type="scientific">Aspergillus pseudodeflectus</name>
    <dbReference type="NCBI Taxonomy" id="176178"/>
    <lineage>
        <taxon>Eukaryota</taxon>
        <taxon>Fungi</taxon>
        <taxon>Dikarya</taxon>
        <taxon>Ascomycota</taxon>
        <taxon>Pezizomycotina</taxon>
        <taxon>Eurotiomycetes</taxon>
        <taxon>Eurotiomycetidae</taxon>
        <taxon>Eurotiales</taxon>
        <taxon>Aspergillaceae</taxon>
        <taxon>Aspergillus</taxon>
        <taxon>Aspergillus subgen. Nidulantes</taxon>
    </lineage>
</organism>
<reference evidence="4 5" key="1">
    <citation type="submission" date="2024-07" db="EMBL/GenBank/DDBJ databases">
        <title>Section-level genome sequencing and comparative genomics of Aspergillus sections Usti and Cavernicolus.</title>
        <authorList>
            <consortium name="Lawrence Berkeley National Laboratory"/>
            <person name="Nybo J.L."/>
            <person name="Vesth T.C."/>
            <person name="Theobald S."/>
            <person name="Frisvad J.C."/>
            <person name="Larsen T.O."/>
            <person name="Kjaerboelling I."/>
            <person name="Rothschild-Mancinelli K."/>
            <person name="Lyhne E.K."/>
            <person name="Kogle M.E."/>
            <person name="Barry K."/>
            <person name="Clum A."/>
            <person name="Na H."/>
            <person name="Ledsgaard L."/>
            <person name="Lin J."/>
            <person name="Lipzen A."/>
            <person name="Kuo A."/>
            <person name="Riley R."/>
            <person name="Mondo S."/>
            <person name="LaButti K."/>
            <person name="Haridas S."/>
            <person name="Pangalinan J."/>
            <person name="Salamov A.A."/>
            <person name="Simmons B.A."/>
            <person name="Magnuson J.K."/>
            <person name="Chen J."/>
            <person name="Drula E."/>
            <person name="Henrissat B."/>
            <person name="Wiebenga A."/>
            <person name="Lubbers R.J."/>
            <person name="Gomes A.C."/>
            <person name="Macurrencykelacurrency M.R."/>
            <person name="Stajich J."/>
            <person name="Grigoriev I.V."/>
            <person name="Mortensen U.H."/>
            <person name="De vries R.P."/>
            <person name="Baker S.E."/>
            <person name="Andersen M.R."/>
        </authorList>
    </citation>
    <scope>NUCLEOTIDE SEQUENCE [LARGE SCALE GENOMIC DNA]</scope>
    <source>
        <strain evidence="4 5">CBS 756.74</strain>
    </source>
</reference>
<dbReference type="Gene3D" id="3.20.20.80">
    <property type="entry name" value="Glycosidases"/>
    <property type="match status" value="1"/>
</dbReference>
<evidence type="ECO:0000256" key="1">
    <source>
        <dbReference type="ARBA" id="ARBA00009809"/>
    </source>
</evidence>
<evidence type="ECO:0000259" key="3">
    <source>
        <dbReference type="Pfam" id="PF18120"/>
    </source>
</evidence>
<dbReference type="InterPro" id="IPR040719">
    <property type="entry name" value="DUF5597"/>
</dbReference>
<dbReference type="EMBL" id="JBFXLR010000038">
    <property type="protein sequence ID" value="KAL2845082.1"/>
    <property type="molecule type" value="Genomic_DNA"/>
</dbReference>
<accession>A0ABR4K1G1</accession>
<keyword evidence="4" id="KW-0378">Hydrolase</keyword>
<evidence type="ECO:0000313" key="5">
    <source>
        <dbReference type="Proteomes" id="UP001610444"/>
    </source>
</evidence>
<evidence type="ECO:0000259" key="2">
    <source>
        <dbReference type="Pfam" id="PF01301"/>
    </source>
</evidence>
<comment type="caution">
    <text evidence="4">The sequence shown here is derived from an EMBL/GenBank/DDBJ whole genome shotgun (WGS) entry which is preliminary data.</text>
</comment>
<proteinExistence type="inferred from homology"/>
<dbReference type="InterPro" id="IPR001944">
    <property type="entry name" value="Glycoside_Hdrlase_35"/>
</dbReference>
<dbReference type="InterPro" id="IPR017853">
    <property type="entry name" value="GH"/>
</dbReference>
<dbReference type="SUPFAM" id="SSF51445">
    <property type="entry name" value="(Trans)glycosidases"/>
    <property type="match status" value="1"/>
</dbReference>
<name>A0ABR4K1G1_9EURO</name>
<dbReference type="InterPro" id="IPR031330">
    <property type="entry name" value="Gly_Hdrlase_35_cat"/>
</dbReference>
<comment type="similarity">
    <text evidence="1">Belongs to the glycosyl hydrolase 35 family.</text>
</comment>
<dbReference type="PANTHER" id="PTHR23421">
    <property type="entry name" value="BETA-GALACTOSIDASE RELATED"/>
    <property type="match status" value="1"/>
</dbReference>
<dbReference type="GeneID" id="98158410"/>
<dbReference type="Pfam" id="PF01301">
    <property type="entry name" value="Glyco_hydro_35"/>
    <property type="match status" value="1"/>
</dbReference>
<gene>
    <name evidence="4" type="ORF">BJX68DRAFT_256887</name>
</gene>
<dbReference type="Pfam" id="PF18120">
    <property type="entry name" value="DUF5597"/>
    <property type="match status" value="1"/>
</dbReference>
<feature type="domain" description="DUF5597" evidence="3">
    <location>
        <begin position="404"/>
        <end position="531"/>
    </location>
</feature>
<keyword evidence="5" id="KW-1185">Reference proteome</keyword>
<dbReference type="Gene3D" id="2.60.220.20">
    <property type="entry name" value="putative beta-Galactosidase from caulobacter crescentus"/>
    <property type="match status" value="1"/>
</dbReference>
<sequence>MPPLPSSIGLRAPQPPHLRKNARSSQLIVNGEPFLLLGAELHNSTLSNASFFSSFLPKLKAMNVNTILGAVSWAMIEPVEGEFDFVELDRCIVAAREQGFRLVLLWFGSYKNAMSVYAPVWVQRDNKRFPRMQLRQAGGLLKTVNVLQPFCDAAKNADARAFAALMRHVREFDSAYSTVIMVQVENEVGLMGDSRDGSSTATHLYQSRVPDGLLAHLSASYDRLHPAFKDKFPTVKGKTGPVSWAEAFGPGPLAEDLFMADAFSRYVQCVAAAGRAEYDIPLYMNVALCSEDPSWQDFGYIPPEVPLGDRPGEYPSGGPVGHNLDVYVYNAPDIQFYGPDIYLQKYEMVSECFRYRNMPLFVPEQRRDEYGARRIWPAYGTQLAIGCSPFGVDSLMPWETCPFTLHYNLLHDVRKYILEAQATSPDNMFGFYYDEEEHPQEKAWVKSFGDYEATVERVFSFGKKGPAAGMLIREPDGKFLAVGFGYQVVFQSTNPSSVFTGVLCVEEMEAQEDGTLRRGRVFNGDETQHGKCLVMPPQEPDYGGFPIPFHIPARTMIARCTVFDLVEAEEGT</sequence>